<evidence type="ECO:0000256" key="1">
    <source>
        <dbReference type="SAM" id="MobiDB-lite"/>
    </source>
</evidence>
<gene>
    <name evidence="2" type="ORF">CSUB01_01632</name>
</gene>
<sequence length="998" mass="112633">MRLPLVSRSHTSVLTRGRWPFAPNWQGVSRRHQYRSSQAAAVAQRPSTWQTTEVTSPNSASYPQFEAPKLPDAKSELHTNVRYVLSRNSFLGDDESPNRYLADALDLYRRPAASDSSPKRDRLRSLAATKSTQLVTITAKHILRHVKQLDPRIGKLLCSHAEWLAQLHPLVSRGITAEDISYWAWILVPHDPDIRVARFMSRPCHKPTFILRHLLLKDTHMSSESFQALMEYCRRWYSGPQTGHDVGKAFDLYLIIDPLLFNGLAEDLCFHASRIQPDALPEIADLSVAYIKGITRRHPDKAYRLQCQVFNSVLQAVSFPSTKSPYEQASQNWRAVTILLSMSSSLERPLIIEEESYRAIRHVLLALPKTASERDTASALSSSWPPYRILRDGMEEKAGTQQYLSRVVKAGLMMAECGYSRKEIDVITDVLGGMAPDGSPTIQTRTNYPRRLHAEQGMWAALIRTTRNAQEAWALFSNPPESGIRPTFEVYRELMLKLAAAPADPEHDNLPGDGREVFPFDDRNLSDFEKARISPPSLPRLIEHMSNAGVAIRERTLAWLLKQASDVETALEYINHSSVSEALKNTLGQCLKEYQGPVTAPPTRIPGSIDLPHELLHAIVDIICRLQPNRTANTPYYLTQSKFYPIHYAIRLAQTGQKSAHPSDQAPWESIMLALGRPNIMVSSGAPRDNDLTVVKMALEVLEKAEERGALSLDMLDSFSQAVRKAVYSNLSISLTNTSTSAMLGDKELMSLYRVQSTELTIPHGSHVFRRPETADNMNGSWRQILTPVFKARQEQNSFQTPYIIIREASERLKAAWRVLSTKASAHQPLVDSRVTALHINGYMRTLAAVGDLEEMVLLLCWAVRDWVPAAGANMSTANVRRLFKAVIVFRAFAEPLLHENVVASLREEIELNSERGGPVHWPTDQEVEEYIQGDQWGRHQSLHEVVKLAAVSEQEHRLSGARRHKDVNQEVVSYQTAYPYDFAPFEQSPLCKYSKRF</sequence>
<dbReference type="OrthoDB" id="5376140at2759"/>
<evidence type="ECO:0000313" key="2">
    <source>
        <dbReference type="EMBL" id="KDN71638.1"/>
    </source>
</evidence>
<keyword evidence="3" id="KW-1185">Reference proteome</keyword>
<dbReference type="STRING" id="1173701.A0A066XQY5"/>
<evidence type="ECO:0008006" key="4">
    <source>
        <dbReference type="Google" id="ProtNLM"/>
    </source>
</evidence>
<proteinExistence type="predicted"/>
<dbReference type="HOGENOM" id="CLU_005247_0_0_1"/>
<feature type="region of interest" description="Disordered" evidence="1">
    <location>
        <begin position="40"/>
        <end position="62"/>
    </location>
</feature>
<dbReference type="EMBL" id="JMSE01000145">
    <property type="protein sequence ID" value="KDN71638.1"/>
    <property type="molecule type" value="Genomic_DNA"/>
</dbReference>
<dbReference type="AlphaFoldDB" id="A0A066XQY5"/>
<reference evidence="3" key="1">
    <citation type="journal article" date="2014" name="Genome Announc.">
        <title>Draft genome sequence of Colletotrichum sublineola, a destructive pathogen of cultivated sorghum.</title>
        <authorList>
            <person name="Baroncelli R."/>
            <person name="Sanz-Martin J.M."/>
            <person name="Rech G.E."/>
            <person name="Sukno S.A."/>
            <person name="Thon M.R."/>
        </authorList>
    </citation>
    <scope>NUCLEOTIDE SEQUENCE [LARGE SCALE GENOMIC DNA]</scope>
    <source>
        <strain evidence="3">TX430BB</strain>
    </source>
</reference>
<dbReference type="Proteomes" id="UP000027238">
    <property type="component" value="Unassembled WGS sequence"/>
</dbReference>
<protein>
    <recommendedName>
        <fullName evidence="4">Prefoldin subunit</fullName>
    </recommendedName>
</protein>
<evidence type="ECO:0000313" key="3">
    <source>
        <dbReference type="Proteomes" id="UP000027238"/>
    </source>
</evidence>
<name>A0A066XQY5_COLSU</name>
<comment type="caution">
    <text evidence="2">The sequence shown here is derived from an EMBL/GenBank/DDBJ whole genome shotgun (WGS) entry which is preliminary data.</text>
</comment>
<organism evidence="2 3">
    <name type="scientific">Colletotrichum sublineola</name>
    <name type="common">Sorghum anthracnose fungus</name>
    <dbReference type="NCBI Taxonomy" id="1173701"/>
    <lineage>
        <taxon>Eukaryota</taxon>
        <taxon>Fungi</taxon>
        <taxon>Dikarya</taxon>
        <taxon>Ascomycota</taxon>
        <taxon>Pezizomycotina</taxon>
        <taxon>Sordariomycetes</taxon>
        <taxon>Hypocreomycetidae</taxon>
        <taxon>Glomerellales</taxon>
        <taxon>Glomerellaceae</taxon>
        <taxon>Colletotrichum</taxon>
        <taxon>Colletotrichum graminicola species complex</taxon>
    </lineage>
</organism>
<dbReference type="eggNOG" id="ENOG502S19W">
    <property type="taxonomic scope" value="Eukaryota"/>
</dbReference>
<accession>A0A066XQY5</accession>
<dbReference type="OMA" id="AGMMMQE"/>